<evidence type="ECO:0000313" key="4">
    <source>
        <dbReference type="RefSeq" id="XP_024938574.1"/>
    </source>
</evidence>
<accession>A0AAJ7RCW3</accession>
<dbReference type="GeneID" id="112494035"/>
<organism evidence="3 4">
    <name type="scientific">Cephus cinctus</name>
    <name type="common">Wheat stem sawfly</name>
    <dbReference type="NCBI Taxonomy" id="211228"/>
    <lineage>
        <taxon>Eukaryota</taxon>
        <taxon>Metazoa</taxon>
        <taxon>Ecdysozoa</taxon>
        <taxon>Arthropoda</taxon>
        <taxon>Hexapoda</taxon>
        <taxon>Insecta</taxon>
        <taxon>Pterygota</taxon>
        <taxon>Neoptera</taxon>
        <taxon>Endopterygota</taxon>
        <taxon>Hymenoptera</taxon>
        <taxon>Cephoidea</taxon>
        <taxon>Cephidae</taxon>
        <taxon>Cephus</taxon>
    </lineage>
</organism>
<dbReference type="SUPFAM" id="SSF82895">
    <property type="entry name" value="TSP-1 type 1 repeat"/>
    <property type="match status" value="1"/>
</dbReference>
<dbReference type="InterPro" id="IPR000884">
    <property type="entry name" value="TSP1_rpt"/>
</dbReference>
<evidence type="ECO:0000256" key="2">
    <source>
        <dbReference type="SAM" id="SignalP"/>
    </source>
</evidence>
<feature type="region of interest" description="Disordered" evidence="1">
    <location>
        <begin position="75"/>
        <end position="105"/>
    </location>
</feature>
<feature type="region of interest" description="Disordered" evidence="1">
    <location>
        <begin position="144"/>
        <end position="171"/>
    </location>
</feature>
<dbReference type="Pfam" id="PF00090">
    <property type="entry name" value="TSP_1"/>
    <property type="match status" value="1"/>
</dbReference>
<dbReference type="PROSITE" id="PS50092">
    <property type="entry name" value="TSP1"/>
    <property type="match status" value="1"/>
</dbReference>
<dbReference type="SMART" id="SM00209">
    <property type="entry name" value="TSP1"/>
    <property type="match status" value="1"/>
</dbReference>
<name>A0AAJ7RCW3_CEPCN</name>
<dbReference type="Proteomes" id="UP000694920">
    <property type="component" value="Unplaced"/>
</dbReference>
<gene>
    <name evidence="4" type="primary">LOC112494035</name>
</gene>
<keyword evidence="2" id="KW-0732">Signal</keyword>
<dbReference type="AlphaFoldDB" id="A0AAJ7RCW3"/>
<feature type="compositionally biased region" description="Polar residues" evidence="1">
    <location>
        <begin position="89"/>
        <end position="100"/>
    </location>
</feature>
<proteinExistence type="predicted"/>
<dbReference type="Gene3D" id="2.20.100.10">
    <property type="entry name" value="Thrombospondin type-1 (TSP1) repeat"/>
    <property type="match status" value="1"/>
</dbReference>
<reference evidence="4" key="1">
    <citation type="submission" date="2025-08" db="UniProtKB">
        <authorList>
            <consortium name="RefSeq"/>
        </authorList>
    </citation>
    <scope>IDENTIFICATION</scope>
</reference>
<evidence type="ECO:0000313" key="3">
    <source>
        <dbReference type="Proteomes" id="UP000694920"/>
    </source>
</evidence>
<dbReference type="RefSeq" id="XP_024938574.1">
    <property type="nucleotide sequence ID" value="XM_025082806.1"/>
</dbReference>
<protein>
    <submittedName>
        <fullName evidence="4">Uncharacterized protein LOC112494035</fullName>
    </submittedName>
</protein>
<dbReference type="KEGG" id="ccin:112494035"/>
<feature type="compositionally biased region" description="Basic and acidic residues" evidence="1">
    <location>
        <begin position="157"/>
        <end position="171"/>
    </location>
</feature>
<feature type="chain" id="PRO_5042570241" evidence="2">
    <location>
        <begin position="19"/>
        <end position="259"/>
    </location>
</feature>
<feature type="compositionally biased region" description="Basic and acidic residues" evidence="1">
    <location>
        <begin position="75"/>
        <end position="88"/>
    </location>
</feature>
<dbReference type="InterPro" id="IPR036383">
    <property type="entry name" value="TSP1_rpt_sf"/>
</dbReference>
<sequence>MRVLSALVLTHCFGCVIPEDSDEEFSMKKSNLSIMKDKVNPMSLRDANYRENISSKAEYPQDTCNAMRIQHFLSEPRKSAKRYDKDPKSNSSYADQSSPGNIDWLSERRQIADTQNTQLIRHRRRIPRSRRHWKEFHRGFRKPKKDTANYYENDSYDEARKSKNVKNEDPKQQHFITRYPHRVKEMEWRQEDEGFQEDPEGWDDWSNWSDCSATCGIGRRVRWRHCTTENCAPGLKTAQMKTCILQQCRKKNFLKWLGM</sequence>
<keyword evidence="3" id="KW-1185">Reference proteome</keyword>
<evidence type="ECO:0000256" key="1">
    <source>
        <dbReference type="SAM" id="MobiDB-lite"/>
    </source>
</evidence>
<feature type="signal peptide" evidence="2">
    <location>
        <begin position="1"/>
        <end position="18"/>
    </location>
</feature>